<protein>
    <recommendedName>
        <fullName evidence="1">UBC core domain-containing protein</fullName>
    </recommendedName>
</protein>
<dbReference type="Pfam" id="PF00179">
    <property type="entry name" value="UQ_con"/>
    <property type="match status" value="1"/>
</dbReference>
<dbReference type="InterPro" id="IPR000608">
    <property type="entry name" value="UBC"/>
</dbReference>
<evidence type="ECO:0000313" key="2">
    <source>
        <dbReference type="Ensembl" id="ENSPSIP00000012401.1"/>
    </source>
</evidence>
<dbReference type="AlphaFoldDB" id="K7FWJ1"/>
<dbReference type="GeneTree" id="ENSGT00930000150941"/>
<organism evidence="2 3">
    <name type="scientific">Pelodiscus sinensis</name>
    <name type="common">Chinese softshell turtle</name>
    <name type="synonym">Trionyx sinensis</name>
    <dbReference type="NCBI Taxonomy" id="13735"/>
    <lineage>
        <taxon>Eukaryota</taxon>
        <taxon>Metazoa</taxon>
        <taxon>Chordata</taxon>
        <taxon>Craniata</taxon>
        <taxon>Vertebrata</taxon>
        <taxon>Euteleostomi</taxon>
        <taxon>Archelosauria</taxon>
        <taxon>Testudinata</taxon>
        <taxon>Testudines</taxon>
        <taxon>Cryptodira</taxon>
        <taxon>Trionychia</taxon>
        <taxon>Trionychidae</taxon>
        <taxon>Pelodiscus</taxon>
    </lineage>
</organism>
<keyword evidence="3" id="KW-1185">Reference proteome</keyword>
<dbReference type="Proteomes" id="UP000007267">
    <property type="component" value="Unassembled WGS sequence"/>
</dbReference>
<reference evidence="2" key="3">
    <citation type="submission" date="2025-08" db="UniProtKB">
        <authorList>
            <consortium name="Ensembl"/>
        </authorList>
    </citation>
    <scope>IDENTIFICATION</scope>
</reference>
<evidence type="ECO:0000313" key="3">
    <source>
        <dbReference type="Proteomes" id="UP000007267"/>
    </source>
</evidence>
<feature type="domain" description="UBC core" evidence="1">
    <location>
        <begin position="16"/>
        <end position="164"/>
    </location>
</feature>
<sequence>ACKGIQPSSSSTACSSLGNRLQQELMMRTMAGKGISAFPKSDNLFKWFGTINGTAGALYEDLKYKLSLEFPNGYPYNAPTVKCLTPCYHSNMDMQRYICLDSLQDKRAVFYNVWTILSSIQSLLGEPNFESPPNTVTELWKNPAIFKKYLQETYVKEGVSSQDP</sequence>
<dbReference type="OMA" id="NDNIMKW"/>
<dbReference type="PANTHER" id="PTHR24067">
    <property type="entry name" value="UBIQUITIN-CONJUGATING ENZYME E2"/>
    <property type="match status" value="1"/>
</dbReference>
<reference evidence="3" key="2">
    <citation type="journal article" date="2013" name="Nat. Genet.">
        <title>The draft genomes of soft-shell turtle and green sea turtle yield insights into the development and evolution of the turtle-specific body plan.</title>
        <authorList>
            <person name="Wang Z."/>
            <person name="Pascual-Anaya J."/>
            <person name="Zadissa A."/>
            <person name="Li W."/>
            <person name="Niimura Y."/>
            <person name="Huang Z."/>
            <person name="Li C."/>
            <person name="White S."/>
            <person name="Xiong Z."/>
            <person name="Fang D."/>
            <person name="Wang B."/>
            <person name="Ming Y."/>
            <person name="Chen Y."/>
            <person name="Zheng Y."/>
            <person name="Kuraku S."/>
            <person name="Pignatelli M."/>
            <person name="Herrero J."/>
            <person name="Beal K."/>
            <person name="Nozawa M."/>
            <person name="Li Q."/>
            <person name="Wang J."/>
            <person name="Zhang H."/>
            <person name="Yu L."/>
            <person name="Shigenobu S."/>
            <person name="Wang J."/>
            <person name="Liu J."/>
            <person name="Flicek P."/>
            <person name="Searle S."/>
            <person name="Wang J."/>
            <person name="Kuratani S."/>
            <person name="Yin Y."/>
            <person name="Aken B."/>
            <person name="Zhang G."/>
            <person name="Irie N."/>
        </authorList>
    </citation>
    <scope>NUCLEOTIDE SEQUENCE [LARGE SCALE GENOMIC DNA]</scope>
    <source>
        <strain evidence="3">Daiwa-1</strain>
    </source>
</reference>
<proteinExistence type="predicted"/>
<dbReference type="STRING" id="13735.ENSPSIP00000012401"/>
<dbReference type="SMART" id="SM00212">
    <property type="entry name" value="UBCc"/>
    <property type="match status" value="1"/>
</dbReference>
<evidence type="ECO:0000259" key="1">
    <source>
        <dbReference type="PROSITE" id="PS50127"/>
    </source>
</evidence>
<dbReference type="InterPro" id="IPR050113">
    <property type="entry name" value="Ub_conjugating_enzyme"/>
</dbReference>
<dbReference type="InterPro" id="IPR016135">
    <property type="entry name" value="UBQ-conjugating_enzyme/RWD"/>
</dbReference>
<dbReference type="Ensembl" id="ENSPSIT00000012462.1">
    <property type="protein sequence ID" value="ENSPSIP00000012401.1"/>
    <property type="gene ID" value="ENSPSIG00000011172.1"/>
</dbReference>
<dbReference type="eggNOG" id="KOG0421">
    <property type="taxonomic scope" value="Eukaryota"/>
</dbReference>
<dbReference type="EMBL" id="AGCU01138939">
    <property type="status" value="NOT_ANNOTATED_CDS"/>
    <property type="molecule type" value="Genomic_DNA"/>
</dbReference>
<accession>K7FWJ1</accession>
<name>K7FWJ1_PELSI</name>
<dbReference type="Gene3D" id="3.10.110.10">
    <property type="entry name" value="Ubiquitin Conjugating Enzyme"/>
    <property type="match status" value="1"/>
</dbReference>
<dbReference type="SUPFAM" id="SSF54495">
    <property type="entry name" value="UBC-like"/>
    <property type="match status" value="1"/>
</dbReference>
<dbReference type="HOGENOM" id="CLU_030988_9_0_1"/>
<reference evidence="2" key="4">
    <citation type="submission" date="2025-09" db="UniProtKB">
        <authorList>
            <consortium name="Ensembl"/>
        </authorList>
    </citation>
    <scope>IDENTIFICATION</scope>
</reference>
<reference evidence="3" key="1">
    <citation type="submission" date="2011-10" db="EMBL/GenBank/DDBJ databases">
        <authorList>
            <consortium name="Soft-shell Turtle Genome Consortium"/>
        </authorList>
    </citation>
    <scope>NUCLEOTIDE SEQUENCE [LARGE SCALE GENOMIC DNA]</scope>
    <source>
        <strain evidence="3">Daiwa-1</strain>
    </source>
</reference>
<dbReference type="PROSITE" id="PS50127">
    <property type="entry name" value="UBC_2"/>
    <property type="match status" value="1"/>
</dbReference>